<organism evidence="2 3">
    <name type="scientific">Actinomyces bovis</name>
    <dbReference type="NCBI Taxonomy" id="1658"/>
    <lineage>
        <taxon>Bacteria</taxon>
        <taxon>Bacillati</taxon>
        <taxon>Actinomycetota</taxon>
        <taxon>Actinomycetes</taxon>
        <taxon>Actinomycetales</taxon>
        <taxon>Actinomycetaceae</taxon>
        <taxon>Actinomyces</taxon>
    </lineage>
</organism>
<comment type="caution">
    <text evidence="2">The sequence shown here is derived from an EMBL/GenBank/DDBJ whole genome shotgun (WGS) entry which is preliminary data.</text>
</comment>
<dbReference type="EMBL" id="UAPQ01000010">
    <property type="protein sequence ID" value="SPT54205.1"/>
    <property type="molecule type" value="Genomic_DNA"/>
</dbReference>
<name>A0ABY1VQ71_9ACTO</name>
<feature type="transmembrane region" description="Helical" evidence="1">
    <location>
        <begin position="159"/>
        <end position="187"/>
    </location>
</feature>
<dbReference type="RefSeq" id="WP_229116920.1">
    <property type="nucleotide sequence ID" value="NZ_UAPQ01000010.1"/>
</dbReference>
<keyword evidence="1" id="KW-1133">Transmembrane helix</keyword>
<evidence type="ECO:0008006" key="4">
    <source>
        <dbReference type="Google" id="ProtNLM"/>
    </source>
</evidence>
<proteinExistence type="predicted"/>
<feature type="transmembrane region" description="Helical" evidence="1">
    <location>
        <begin position="61"/>
        <end position="82"/>
    </location>
</feature>
<keyword evidence="3" id="KW-1185">Reference proteome</keyword>
<sequence length="266" mass="29272">MIAKLSVYARSVQYRDRLLWLLAGVLMVFMLVLNLLMTYVVASSYSGETIERVSYSYLYSFSGRIGYVIPLAISAYLTTAVLRSSQSVRVHLLALDKRSTFGALIWSSVLFGGIFGSLVAVLNHLLSALVLALCHQPIELFTLAQIVPSFRMLALQWVWALIGAGLGFVFNNIAVVMSLLLVFSLFVEPTISAASNRSQSLMSFTKWLFGPLNWASSWDAGAGTAGVRAAIGLPGNLALIVMIFYGLIIGAVGYCFFMRRPLRYRN</sequence>
<gene>
    <name evidence="2" type="ORF">NCTC11535_01915</name>
</gene>
<keyword evidence="1" id="KW-0812">Transmembrane</keyword>
<evidence type="ECO:0000313" key="3">
    <source>
        <dbReference type="Proteomes" id="UP000250006"/>
    </source>
</evidence>
<feature type="transmembrane region" description="Helical" evidence="1">
    <location>
        <begin position="237"/>
        <end position="257"/>
    </location>
</feature>
<protein>
    <recommendedName>
        <fullName evidence="4">ABC-2 family transporter protein</fullName>
    </recommendedName>
</protein>
<keyword evidence="1" id="KW-0472">Membrane</keyword>
<dbReference type="Proteomes" id="UP000250006">
    <property type="component" value="Unassembled WGS sequence"/>
</dbReference>
<feature type="transmembrane region" description="Helical" evidence="1">
    <location>
        <begin position="103"/>
        <end position="122"/>
    </location>
</feature>
<evidence type="ECO:0000256" key="1">
    <source>
        <dbReference type="SAM" id="Phobius"/>
    </source>
</evidence>
<evidence type="ECO:0000313" key="2">
    <source>
        <dbReference type="EMBL" id="SPT54205.1"/>
    </source>
</evidence>
<reference evidence="2 3" key="1">
    <citation type="submission" date="2018-06" db="EMBL/GenBank/DDBJ databases">
        <authorList>
            <consortium name="Pathogen Informatics"/>
            <person name="Doyle S."/>
        </authorList>
    </citation>
    <scope>NUCLEOTIDE SEQUENCE [LARGE SCALE GENOMIC DNA]</scope>
    <source>
        <strain evidence="2 3">NCTC11535</strain>
    </source>
</reference>
<feature type="transmembrane region" description="Helical" evidence="1">
    <location>
        <begin position="18"/>
        <end position="41"/>
    </location>
</feature>
<accession>A0ABY1VQ71</accession>